<comment type="pathway">
    <text evidence="2 8">Cofactor biosynthesis; ubiquinone biosynthesis.</text>
</comment>
<dbReference type="NCBIfam" id="TIGR02396">
    <property type="entry name" value="diverge_rpsU"/>
    <property type="match status" value="1"/>
</dbReference>
<keyword evidence="6 8" id="KW-0446">Lipid-binding</keyword>
<dbReference type="PANTHER" id="PTHR21427:SF19">
    <property type="entry name" value="UBIQUINONE BIOSYNTHESIS PROTEIN COQ9, MITOCHONDRIAL"/>
    <property type="match status" value="1"/>
</dbReference>
<comment type="caution">
    <text evidence="10">The sequence shown here is derived from an EMBL/GenBank/DDBJ whole genome shotgun (WGS) entry which is preliminary data.</text>
</comment>
<evidence type="ECO:0000256" key="5">
    <source>
        <dbReference type="ARBA" id="ARBA00022946"/>
    </source>
</evidence>
<feature type="domain" description="COQ9 C-terminal" evidence="9">
    <location>
        <begin position="154"/>
        <end position="222"/>
    </location>
</feature>
<keyword evidence="10" id="KW-0830">Ubiquinone</keyword>
<dbReference type="AlphaFoldDB" id="A0AAV5R259"/>
<evidence type="ECO:0000256" key="1">
    <source>
        <dbReference type="ARBA" id="ARBA00004173"/>
    </source>
</evidence>
<keyword evidence="11" id="KW-1185">Reference proteome</keyword>
<evidence type="ECO:0000256" key="8">
    <source>
        <dbReference type="RuleBase" id="RU366063"/>
    </source>
</evidence>
<dbReference type="InterPro" id="IPR013718">
    <property type="entry name" value="COQ9_C"/>
</dbReference>
<protein>
    <recommendedName>
        <fullName evidence="8">Ubiquinone biosynthesis protein</fullName>
    </recommendedName>
</protein>
<keyword evidence="5" id="KW-0809">Transit peptide</keyword>
<evidence type="ECO:0000256" key="4">
    <source>
        <dbReference type="ARBA" id="ARBA00022688"/>
    </source>
</evidence>
<dbReference type="InterPro" id="IPR012762">
    <property type="entry name" value="Ubiq_biosynth_COQ9"/>
</dbReference>
<comment type="subcellular location">
    <subcellularLocation>
        <location evidence="1 8">Mitochondrion</location>
    </subcellularLocation>
</comment>
<name>A0AAV5R259_PICKL</name>
<evidence type="ECO:0000256" key="2">
    <source>
        <dbReference type="ARBA" id="ARBA00004749"/>
    </source>
</evidence>
<keyword evidence="4 8" id="KW-0831">Ubiquinone biosynthesis</keyword>
<evidence type="ECO:0000256" key="7">
    <source>
        <dbReference type="ARBA" id="ARBA00023128"/>
    </source>
</evidence>
<dbReference type="Proteomes" id="UP001378960">
    <property type="component" value="Unassembled WGS sequence"/>
</dbReference>
<dbReference type="PANTHER" id="PTHR21427">
    <property type="entry name" value="UBIQUINONE BIOSYNTHESIS PROTEIN COQ9, MITOCHONDRIAL"/>
    <property type="match status" value="1"/>
</dbReference>
<gene>
    <name evidence="10" type="ORF">DAPK24_022080</name>
</gene>
<accession>A0AAV5R259</accession>
<evidence type="ECO:0000259" key="9">
    <source>
        <dbReference type="Pfam" id="PF08511"/>
    </source>
</evidence>
<comment type="similarity">
    <text evidence="3 8">Belongs to the COQ9 family.</text>
</comment>
<dbReference type="EMBL" id="BTGB01000002">
    <property type="protein sequence ID" value="GMM45633.1"/>
    <property type="molecule type" value="Genomic_DNA"/>
</dbReference>
<dbReference type="GO" id="GO:0008289">
    <property type="term" value="F:lipid binding"/>
    <property type="evidence" value="ECO:0007669"/>
    <property type="project" value="UniProtKB-UniRule"/>
</dbReference>
<evidence type="ECO:0000313" key="11">
    <source>
        <dbReference type="Proteomes" id="UP001378960"/>
    </source>
</evidence>
<proteinExistence type="inferred from homology"/>
<dbReference type="GO" id="GO:0006744">
    <property type="term" value="P:ubiquinone biosynthetic process"/>
    <property type="evidence" value="ECO:0007669"/>
    <property type="project" value="UniProtKB-UniRule"/>
</dbReference>
<evidence type="ECO:0000256" key="3">
    <source>
        <dbReference type="ARBA" id="ARBA00010766"/>
    </source>
</evidence>
<dbReference type="Pfam" id="PF08511">
    <property type="entry name" value="COQ9"/>
    <property type="match status" value="1"/>
</dbReference>
<reference evidence="10 11" key="1">
    <citation type="journal article" date="2023" name="Elife">
        <title>Identification of key yeast species and microbe-microbe interactions impacting larval growth of Drosophila in the wild.</title>
        <authorList>
            <person name="Mure A."/>
            <person name="Sugiura Y."/>
            <person name="Maeda R."/>
            <person name="Honda K."/>
            <person name="Sakurai N."/>
            <person name="Takahashi Y."/>
            <person name="Watada M."/>
            <person name="Katoh T."/>
            <person name="Gotoh A."/>
            <person name="Gotoh Y."/>
            <person name="Taniguchi I."/>
            <person name="Nakamura K."/>
            <person name="Hayashi T."/>
            <person name="Katayama T."/>
            <person name="Uemura T."/>
            <person name="Hattori Y."/>
        </authorList>
    </citation>
    <scope>NUCLEOTIDE SEQUENCE [LARGE SCALE GENOMIC DNA]</scope>
    <source>
        <strain evidence="10 11">PK-24</strain>
    </source>
</reference>
<evidence type="ECO:0000313" key="10">
    <source>
        <dbReference type="EMBL" id="GMM45633.1"/>
    </source>
</evidence>
<evidence type="ECO:0000256" key="6">
    <source>
        <dbReference type="ARBA" id="ARBA00023121"/>
    </source>
</evidence>
<organism evidence="10 11">
    <name type="scientific">Pichia kluyveri</name>
    <name type="common">Yeast</name>
    <dbReference type="NCBI Taxonomy" id="36015"/>
    <lineage>
        <taxon>Eukaryota</taxon>
        <taxon>Fungi</taxon>
        <taxon>Dikarya</taxon>
        <taxon>Ascomycota</taxon>
        <taxon>Saccharomycotina</taxon>
        <taxon>Pichiomycetes</taxon>
        <taxon>Pichiales</taxon>
        <taxon>Pichiaceae</taxon>
        <taxon>Pichia</taxon>
    </lineage>
</organism>
<comment type="function">
    <text evidence="8">Membrane-associated protein that warps the membrane surface to access and bind aromatic isoprenes with high specificity, including ubiquinone (CoQ) isoprene intermediates and presents them directly to Coq7, therefore facilitating the Coq7-mediated hydroxylase step. Participates in the biosynthesis of coenzyme Q, also named ubiquinone, an essential lipid-soluble electron transporter for aerobic cellular respiration.</text>
</comment>
<keyword evidence="7 8" id="KW-0496">Mitochondrion</keyword>
<sequence length="251" mass="29088">MSMKGMINRGIKGIRQFHSIYHVNPTIIDLNKIENQILNKAYEEYVPKYGFNKKSIELASKEFGINGGGIFNFTSNSKDVKMELCLFHLKKCRDELNKLAQSEEFREIMGNNNSKEIDRLRSLIKYRLSLNKKIINELPGLLGYVLINKDRLIESMKELHELSDDLTYYSGDKSNDFAWYSKRISVSGLIIQSELFMINDKSKGFEDTFKFVDSKLKEIETAGYIYNSIEEWIFFNAVSIVNLLKSQLSRG</sequence>
<dbReference type="GO" id="GO:0005743">
    <property type="term" value="C:mitochondrial inner membrane"/>
    <property type="evidence" value="ECO:0007669"/>
    <property type="project" value="TreeGrafter"/>
</dbReference>